<sequence length="99" mass="11394">MEWVLPEKKTIEEYAFFLSPWNGGAAIKPESWASAAQPPSKYKRYEYDYEGFRYITDDSQKGGFFGANMCLVLVQCSPFCFMWAQLSFVSPFDVCETVD</sequence>
<protein>
    <submittedName>
        <fullName evidence="1">Uncharacterized protein</fullName>
    </submittedName>
</protein>
<name>A0AAU9LNZ2_9ASTR</name>
<gene>
    <name evidence="1" type="ORF">LVIROSA_LOCUS3913</name>
</gene>
<dbReference type="EMBL" id="CAKMRJ010000002">
    <property type="protein sequence ID" value="CAH1416127.1"/>
    <property type="molecule type" value="Genomic_DNA"/>
</dbReference>
<reference evidence="1 2" key="1">
    <citation type="submission" date="2022-01" db="EMBL/GenBank/DDBJ databases">
        <authorList>
            <person name="Xiong W."/>
            <person name="Schranz E."/>
        </authorList>
    </citation>
    <scope>NUCLEOTIDE SEQUENCE [LARGE SCALE GENOMIC DNA]</scope>
</reference>
<organism evidence="1 2">
    <name type="scientific">Lactuca virosa</name>
    <dbReference type="NCBI Taxonomy" id="75947"/>
    <lineage>
        <taxon>Eukaryota</taxon>
        <taxon>Viridiplantae</taxon>
        <taxon>Streptophyta</taxon>
        <taxon>Embryophyta</taxon>
        <taxon>Tracheophyta</taxon>
        <taxon>Spermatophyta</taxon>
        <taxon>Magnoliopsida</taxon>
        <taxon>eudicotyledons</taxon>
        <taxon>Gunneridae</taxon>
        <taxon>Pentapetalae</taxon>
        <taxon>asterids</taxon>
        <taxon>campanulids</taxon>
        <taxon>Asterales</taxon>
        <taxon>Asteraceae</taxon>
        <taxon>Cichorioideae</taxon>
        <taxon>Cichorieae</taxon>
        <taxon>Lactucinae</taxon>
        <taxon>Lactuca</taxon>
    </lineage>
</organism>
<comment type="caution">
    <text evidence="1">The sequence shown here is derived from an EMBL/GenBank/DDBJ whole genome shotgun (WGS) entry which is preliminary data.</text>
</comment>
<dbReference type="AlphaFoldDB" id="A0AAU9LNZ2"/>
<dbReference type="Proteomes" id="UP001157418">
    <property type="component" value="Unassembled WGS sequence"/>
</dbReference>
<accession>A0AAU9LNZ2</accession>
<evidence type="ECO:0000313" key="2">
    <source>
        <dbReference type="Proteomes" id="UP001157418"/>
    </source>
</evidence>
<proteinExistence type="predicted"/>
<evidence type="ECO:0000313" key="1">
    <source>
        <dbReference type="EMBL" id="CAH1416127.1"/>
    </source>
</evidence>
<keyword evidence="2" id="KW-1185">Reference proteome</keyword>